<protein>
    <submittedName>
        <fullName evidence="3">Uncharacterized protein</fullName>
    </submittedName>
</protein>
<keyword evidence="2" id="KW-0472">Membrane</keyword>
<feature type="transmembrane region" description="Helical" evidence="2">
    <location>
        <begin position="66"/>
        <end position="85"/>
    </location>
</feature>
<dbReference type="EMBL" id="JAUKTV010000012">
    <property type="protein sequence ID" value="KAK0721409.1"/>
    <property type="molecule type" value="Genomic_DNA"/>
</dbReference>
<sequence>MAPTKTSKGKARLTPKSSSSTSPDDKLPKPFQLAPESLKPLTDTLSPSHIYLFHLDPRPAPFKRKIFLVPVAMNLAVLALFLLRIRHIFPWYLQLLLSFSGHENPTTIRYLDLTTTQYLLLLLRRALTFLLDFSLCIFVWPWPYEFLIGNPHHGSPCYWRYKVGFRNSEIYLRRSRKWDQEVLGKGKDLLESDDLRKVFWNQIRTATSPMLLQQKTGYLTMDANWDLDWAGMVTATTLVDKKEVDQKTFGTLVLLHHERFGWLSIDLSDTGSPAGTAEDERRKQVFKFRDALAAIGQEDLFFRWIEVVQFETGRPGGFTSERQVEVAQQIRDMFKEKGVDFDEFWKEAVGTEGLAGMP</sequence>
<proteinExistence type="predicted"/>
<dbReference type="AlphaFoldDB" id="A0AA40ASZ6"/>
<evidence type="ECO:0000313" key="4">
    <source>
        <dbReference type="Proteomes" id="UP001172159"/>
    </source>
</evidence>
<gene>
    <name evidence="3" type="ORF">B0T21DRAFT_373564</name>
</gene>
<accession>A0AA40ASZ6</accession>
<evidence type="ECO:0000256" key="2">
    <source>
        <dbReference type="SAM" id="Phobius"/>
    </source>
</evidence>
<keyword evidence="2" id="KW-0812">Transmembrane</keyword>
<feature type="region of interest" description="Disordered" evidence="1">
    <location>
        <begin position="1"/>
        <end position="30"/>
    </location>
</feature>
<name>A0AA40ASZ6_9PEZI</name>
<reference evidence="3" key="1">
    <citation type="submission" date="2023-06" db="EMBL/GenBank/DDBJ databases">
        <title>Genome-scale phylogeny and comparative genomics of the fungal order Sordariales.</title>
        <authorList>
            <consortium name="Lawrence Berkeley National Laboratory"/>
            <person name="Hensen N."/>
            <person name="Bonometti L."/>
            <person name="Westerberg I."/>
            <person name="Brannstrom I.O."/>
            <person name="Guillou S."/>
            <person name="Cros-Aarteil S."/>
            <person name="Calhoun S."/>
            <person name="Haridas S."/>
            <person name="Kuo A."/>
            <person name="Mondo S."/>
            <person name="Pangilinan J."/>
            <person name="Riley R."/>
            <person name="Labutti K."/>
            <person name="Andreopoulos B."/>
            <person name="Lipzen A."/>
            <person name="Chen C."/>
            <person name="Yanf M."/>
            <person name="Daum C."/>
            <person name="Ng V."/>
            <person name="Clum A."/>
            <person name="Steindorff A."/>
            <person name="Ohm R."/>
            <person name="Martin F."/>
            <person name="Silar P."/>
            <person name="Natvig D."/>
            <person name="Lalanne C."/>
            <person name="Gautier V."/>
            <person name="Ament-Velasquez S.L."/>
            <person name="Kruys A."/>
            <person name="Hutchinson M.I."/>
            <person name="Powell A.J."/>
            <person name="Barry K."/>
            <person name="Miller A.N."/>
            <person name="Grigoriev I.V."/>
            <person name="Debuchy R."/>
            <person name="Gladieux P."/>
            <person name="Thoren M.H."/>
            <person name="Johannesson H."/>
        </authorList>
    </citation>
    <scope>NUCLEOTIDE SEQUENCE</scope>
    <source>
        <strain evidence="3">CBS 540.89</strain>
    </source>
</reference>
<organism evidence="3 4">
    <name type="scientific">Apiosordaria backusii</name>
    <dbReference type="NCBI Taxonomy" id="314023"/>
    <lineage>
        <taxon>Eukaryota</taxon>
        <taxon>Fungi</taxon>
        <taxon>Dikarya</taxon>
        <taxon>Ascomycota</taxon>
        <taxon>Pezizomycotina</taxon>
        <taxon>Sordariomycetes</taxon>
        <taxon>Sordariomycetidae</taxon>
        <taxon>Sordariales</taxon>
        <taxon>Lasiosphaeriaceae</taxon>
        <taxon>Apiosordaria</taxon>
    </lineage>
</organism>
<evidence type="ECO:0000313" key="3">
    <source>
        <dbReference type="EMBL" id="KAK0721409.1"/>
    </source>
</evidence>
<dbReference type="Proteomes" id="UP001172159">
    <property type="component" value="Unassembled WGS sequence"/>
</dbReference>
<comment type="caution">
    <text evidence="3">The sequence shown here is derived from an EMBL/GenBank/DDBJ whole genome shotgun (WGS) entry which is preliminary data.</text>
</comment>
<keyword evidence="4" id="KW-1185">Reference proteome</keyword>
<keyword evidence="2" id="KW-1133">Transmembrane helix</keyword>
<evidence type="ECO:0000256" key="1">
    <source>
        <dbReference type="SAM" id="MobiDB-lite"/>
    </source>
</evidence>